<evidence type="ECO:0000313" key="2">
    <source>
        <dbReference type="Proteomes" id="UP000616769"/>
    </source>
</evidence>
<dbReference type="Proteomes" id="UP000616769">
    <property type="component" value="Unassembled WGS sequence"/>
</dbReference>
<reference evidence="1 2" key="1">
    <citation type="journal article" date="2015" name="Parasit. Vectors">
        <title>Draft genome of the scabies mite.</title>
        <authorList>
            <person name="Rider S.D.Jr."/>
            <person name="Morgan M.S."/>
            <person name="Arlian L.G."/>
        </authorList>
    </citation>
    <scope>NUCLEOTIDE SEQUENCE [LARGE SCALE GENOMIC DNA]</scope>
    <source>
        <strain evidence="1">Arlian Lab</strain>
    </source>
</reference>
<evidence type="ECO:0000313" key="1">
    <source>
        <dbReference type="EMBL" id="KPM08334.1"/>
    </source>
</evidence>
<dbReference type="VEuPathDB" id="VectorBase:SSCA007376"/>
<sequence>MFSTHSNNSLLFRSFALLSLCFSLCDSSHNSSAIDLAKNDSEQIDEKVVERCQNDCSHRMIFGVRVLALPVLSKLFL</sequence>
<organism evidence="1 2">
    <name type="scientific">Sarcoptes scabiei</name>
    <name type="common">Itch mite</name>
    <name type="synonym">Acarus scabiei</name>
    <dbReference type="NCBI Taxonomy" id="52283"/>
    <lineage>
        <taxon>Eukaryota</taxon>
        <taxon>Metazoa</taxon>
        <taxon>Ecdysozoa</taxon>
        <taxon>Arthropoda</taxon>
        <taxon>Chelicerata</taxon>
        <taxon>Arachnida</taxon>
        <taxon>Acari</taxon>
        <taxon>Acariformes</taxon>
        <taxon>Sarcoptiformes</taxon>
        <taxon>Astigmata</taxon>
        <taxon>Psoroptidia</taxon>
        <taxon>Sarcoptoidea</taxon>
        <taxon>Sarcoptidae</taxon>
        <taxon>Sarcoptinae</taxon>
        <taxon>Sarcoptes</taxon>
    </lineage>
</organism>
<proteinExistence type="predicted"/>
<gene>
    <name evidence="1" type="ORF">QR98_0068500</name>
</gene>
<dbReference type="EMBL" id="JXLN01012332">
    <property type="protein sequence ID" value="KPM08334.1"/>
    <property type="molecule type" value="Genomic_DNA"/>
</dbReference>
<accession>A0A132ABH3</accession>
<comment type="caution">
    <text evidence="1">The sequence shown here is derived from an EMBL/GenBank/DDBJ whole genome shotgun (WGS) entry which is preliminary data.</text>
</comment>
<protein>
    <submittedName>
        <fullName evidence="1">Uncharacterized protein</fullName>
    </submittedName>
</protein>
<name>A0A132ABH3_SARSC</name>
<dbReference type="AlphaFoldDB" id="A0A132ABH3"/>